<dbReference type="SMART" id="SM00347">
    <property type="entry name" value="HTH_MARR"/>
    <property type="match status" value="1"/>
</dbReference>
<gene>
    <name evidence="5" type="ORF">FC21_GL000907</name>
</gene>
<proteinExistence type="predicted"/>
<keyword evidence="6" id="KW-1185">Reference proteome</keyword>
<name>A0A0R1UTV0_9LACO</name>
<dbReference type="PANTHER" id="PTHR42756">
    <property type="entry name" value="TRANSCRIPTIONAL REGULATOR, MARR"/>
    <property type="match status" value="1"/>
</dbReference>
<protein>
    <recommendedName>
        <fullName evidence="4">HTH marR-type domain-containing protein</fullName>
    </recommendedName>
</protein>
<dbReference type="GO" id="GO:0003677">
    <property type="term" value="F:DNA binding"/>
    <property type="evidence" value="ECO:0007669"/>
    <property type="project" value="UniProtKB-KW"/>
</dbReference>
<dbReference type="Gene3D" id="1.10.10.10">
    <property type="entry name" value="Winged helix-like DNA-binding domain superfamily/Winged helix DNA-binding domain"/>
    <property type="match status" value="1"/>
</dbReference>
<dbReference type="InterPro" id="IPR036390">
    <property type="entry name" value="WH_DNA-bd_sf"/>
</dbReference>
<dbReference type="STRING" id="417373.GCA_001570685_01303"/>
<dbReference type="InterPro" id="IPR036388">
    <property type="entry name" value="WH-like_DNA-bd_sf"/>
</dbReference>
<feature type="domain" description="HTH marR-type" evidence="4">
    <location>
        <begin position="1"/>
        <end position="131"/>
    </location>
</feature>
<organism evidence="5 6">
    <name type="scientific">Limosilactobacillus equigenerosi DSM 18793 = JCM 14505</name>
    <dbReference type="NCBI Taxonomy" id="1423742"/>
    <lineage>
        <taxon>Bacteria</taxon>
        <taxon>Bacillati</taxon>
        <taxon>Bacillota</taxon>
        <taxon>Bacilli</taxon>
        <taxon>Lactobacillales</taxon>
        <taxon>Lactobacillaceae</taxon>
        <taxon>Limosilactobacillus</taxon>
    </lineage>
</organism>
<dbReference type="InterPro" id="IPR000835">
    <property type="entry name" value="HTH_MarR-typ"/>
</dbReference>
<dbReference type="PANTHER" id="PTHR42756:SF1">
    <property type="entry name" value="TRANSCRIPTIONAL REPRESSOR OF EMRAB OPERON"/>
    <property type="match status" value="1"/>
</dbReference>
<dbReference type="EMBL" id="AZGC01000003">
    <property type="protein sequence ID" value="KRL96535.1"/>
    <property type="molecule type" value="Genomic_DNA"/>
</dbReference>
<dbReference type="OrthoDB" id="2193108at2"/>
<dbReference type="CDD" id="cd00090">
    <property type="entry name" value="HTH_ARSR"/>
    <property type="match status" value="1"/>
</dbReference>
<keyword evidence="1" id="KW-0805">Transcription regulation</keyword>
<dbReference type="SUPFAM" id="SSF46785">
    <property type="entry name" value="Winged helix' DNA-binding domain"/>
    <property type="match status" value="1"/>
</dbReference>
<comment type="caution">
    <text evidence="5">The sequence shown here is derived from an EMBL/GenBank/DDBJ whole genome shotgun (WGS) entry which is preliminary data.</text>
</comment>
<evidence type="ECO:0000256" key="3">
    <source>
        <dbReference type="ARBA" id="ARBA00023163"/>
    </source>
</evidence>
<dbReference type="AlphaFoldDB" id="A0A0R1UTV0"/>
<dbReference type="GO" id="GO:0003700">
    <property type="term" value="F:DNA-binding transcription factor activity"/>
    <property type="evidence" value="ECO:0007669"/>
    <property type="project" value="InterPro"/>
</dbReference>
<dbReference type="PROSITE" id="PS50995">
    <property type="entry name" value="HTH_MARR_2"/>
    <property type="match status" value="1"/>
</dbReference>
<evidence type="ECO:0000259" key="4">
    <source>
        <dbReference type="PROSITE" id="PS50995"/>
    </source>
</evidence>
<keyword evidence="2" id="KW-0238">DNA-binding</keyword>
<evidence type="ECO:0000256" key="2">
    <source>
        <dbReference type="ARBA" id="ARBA00023125"/>
    </source>
</evidence>
<dbReference type="InterPro" id="IPR011991">
    <property type="entry name" value="ArsR-like_HTH"/>
</dbReference>
<accession>A0A0R1UTV0</accession>
<evidence type="ECO:0000313" key="6">
    <source>
        <dbReference type="Proteomes" id="UP000051084"/>
    </source>
</evidence>
<evidence type="ECO:0000313" key="5">
    <source>
        <dbReference type="EMBL" id="KRL96535.1"/>
    </source>
</evidence>
<sequence>MAELPAALEKFLMNLRHYHQQVTTTAMMGQAKIIMILAQHPGLPQRELAERAKIRPASVSEALERLEKQALIEKQRDAQDRRMIRVHLTARGQSRAVEMKEQHAKYFTELLSPLTPQERETMAIGLQKINRQLEQMMEESTDK</sequence>
<dbReference type="Proteomes" id="UP000051084">
    <property type="component" value="Unassembled WGS sequence"/>
</dbReference>
<dbReference type="PATRIC" id="fig|1423742.4.peg.943"/>
<evidence type="ECO:0000256" key="1">
    <source>
        <dbReference type="ARBA" id="ARBA00023015"/>
    </source>
</evidence>
<dbReference type="Pfam" id="PF01047">
    <property type="entry name" value="MarR"/>
    <property type="match status" value="1"/>
</dbReference>
<dbReference type="RefSeq" id="WP_056995188.1">
    <property type="nucleotide sequence ID" value="NZ_AZGC01000003.1"/>
</dbReference>
<dbReference type="PRINTS" id="PR00598">
    <property type="entry name" value="HTHMARR"/>
</dbReference>
<reference evidence="5 6" key="1">
    <citation type="journal article" date="2015" name="Genome Announc.">
        <title>Expanding the biotechnology potential of lactobacilli through comparative genomics of 213 strains and associated genera.</title>
        <authorList>
            <person name="Sun Z."/>
            <person name="Harris H.M."/>
            <person name="McCann A."/>
            <person name="Guo C."/>
            <person name="Argimon S."/>
            <person name="Zhang W."/>
            <person name="Yang X."/>
            <person name="Jeffery I.B."/>
            <person name="Cooney J.C."/>
            <person name="Kagawa T.F."/>
            <person name="Liu W."/>
            <person name="Song Y."/>
            <person name="Salvetti E."/>
            <person name="Wrobel A."/>
            <person name="Rasinkangas P."/>
            <person name="Parkhill J."/>
            <person name="Rea M.C."/>
            <person name="O'Sullivan O."/>
            <person name="Ritari J."/>
            <person name="Douillard F.P."/>
            <person name="Paul Ross R."/>
            <person name="Yang R."/>
            <person name="Briner A.E."/>
            <person name="Felis G.E."/>
            <person name="de Vos W.M."/>
            <person name="Barrangou R."/>
            <person name="Klaenhammer T.R."/>
            <person name="Caufield P.W."/>
            <person name="Cui Y."/>
            <person name="Zhang H."/>
            <person name="O'Toole P.W."/>
        </authorList>
    </citation>
    <scope>NUCLEOTIDE SEQUENCE [LARGE SCALE GENOMIC DNA]</scope>
    <source>
        <strain evidence="5 6">DSM 18793</strain>
    </source>
</reference>
<keyword evidence="3" id="KW-0804">Transcription</keyword>